<accession>A0A1H9EG97</accession>
<evidence type="ECO:0000313" key="6">
    <source>
        <dbReference type="Proteomes" id="UP000219335"/>
    </source>
</evidence>
<dbReference type="Proteomes" id="UP000182882">
    <property type="component" value="Unassembled WGS sequence"/>
</dbReference>
<evidence type="ECO:0000313" key="3">
    <source>
        <dbReference type="EMBL" id="SOD21140.1"/>
    </source>
</evidence>
<sequence>MDLSLIFEPFSYLRKDFSNIQCWPEFNELNKLCSLSNQQIYTRSGKSILFIPQAIVKHHHEQNYESKIYLTGQVQTRANNWHDFFNALVWKILPRAKSTLNQLHYQAQLSNLAIKTGNRCKLRDAATLFDESGVIIISSHELLIRLIKGFKWKELFWRQRTTVLSSMRFFVFGHGIYEKALNPYIGMTGKAIIFKVKEDFFLQDLFSQLDSVDLMLEQFLLCALSSSADLTPIPLLGYPGWDANNCHESYYENKEYFRERRQSGRT</sequence>
<proteinExistence type="predicted"/>
<evidence type="ECO:0000313" key="1">
    <source>
        <dbReference type="EMBL" id="SDU05591.1"/>
    </source>
</evidence>
<dbReference type="STRING" id="44577.ATY38_08995"/>
<reference evidence="2" key="1">
    <citation type="submission" date="2016-10" db="EMBL/GenBank/DDBJ databases">
        <authorList>
            <person name="de Groot N.N."/>
        </authorList>
    </citation>
    <scope>NUCLEOTIDE SEQUENCE [LARGE SCALE GENOMIC DNA]</scope>
    <source>
        <strain evidence="1">Nm10</strain>
        <strain evidence="2">Nm9</strain>
    </source>
</reference>
<dbReference type="Pfam" id="PF11227">
    <property type="entry name" value="DUF3025"/>
    <property type="match status" value="1"/>
</dbReference>
<dbReference type="Proteomes" id="UP000219335">
    <property type="component" value="Unassembled WGS sequence"/>
</dbReference>
<protein>
    <recommendedName>
        <fullName evidence="7">DUF3025 domain-containing protein</fullName>
    </recommendedName>
</protein>
<gene>
    <name evidence="1" type="ORF">SAMN05216406_12046</name>
    <name evidence="2" type="ORF">SAMN05421510_103114</name>
    <name evidence="3" type="ORF">SAMN06297164_3224</name>
</gene>
<evidence type="ECO:0008006" key="7">
    <source>
        <dbReference type="Google" id="ProtNLM"/>
    </source>
</evidence>
<evidence type="ECO:0000313" key="2">
    <source>
        <dbReference type="EMBL" id="SEQ24776.1"/>
    </source>
</evidence>
<keyword evidence="5" id="KW-1185">Reference proteome</keyword>
<evidence type="ECO:0000313" key="4">
    <source>
        <dbReference type="Proteomes" id="UP000181998"/>
    </source>
</evidence>
<dbReference type="EMBL" id="FOFX01000031">
    <property type="protein sequence ID" value="SEQ24776.1"/>
    <property type="molecule type" value="Genomic_DNA"/>
</dbReference>
<dbReference type="EMBL" id="OCMU01000002">
    <property type="protein sequence ID" value="SOD21140.1"/>
    <property type="molecule type" value="Genomic_DNA"/>
</dbReference>
<dbReference type="EMBL" id="FNLN01000020">
    <property type="protein sequence ID" value="SDU05591.1"/>
    <property type="molecule type" value="Genomic_DNA"/>
</dbReference>
<organism evidence="2 4">
    <name type="scientific">Nitrosomonas ureae</name>
    <dbReference type="NCBI Taxonomy" id="44577"/>
    <lineage>
        <taxon>Bacteria</taxon>
        <taxon>Pseudomonadati</taxon>
        <taxon>Pseudomonadota</taxon>
        <taxon>Betaproteobacteria</taxon>
        <taxon>Nitrosomonadales</taxon>
        <taxon>Nitrosomonadaceae</taxon>
        <taxon>Nitrosomonas</taxon>
    </lineage>
</organism>
<dbReference type="InterPro" id="IPR021390">
    <property type="entry name" value="DUF3025"/>
</dbReference>
<reference evidence="4 5" key="2">
    <citation type="submission" date="2016-10" db="EMBL/GenBank/DDBJ databases">
        <authorList>
            <person name="Varghese N."/>
            <person name="Submissions S."/>
        </authorList>
    </citation>
    <scope>NUCLEOTIDE SEQUENCE [LARGE SCALE GENOMIC DNA]</scope>
    <source>
        <strain evidence="5">Nm10</strain>
        <strain evidence="4">Nm9</strain>
    </source>
</reference>
<dbReference type="AlphaFoldDB" id="A0A1H9EG97"/>
<dbReference type="Proteomes" id="UP000181998">
    <property type="component" value="Unassembled WGS sequence"/>
</dbReference>
<name>A0A1H9EG97_9PROT</name>
<reference evidence="3 6" key="3">
    <citation type="submission" date="2017-09" db="EMBL/GenBank/DDBJ databases">
        <authorList>
            <person name="Ehlers B."/>
            <person name="Leendertz F.H."/>
        </authorList>
    </citation>
    <scope>NUCLEOTIDE SEQUENCE [LARGE SCALE GENOMIC DNA]</scope>
    <source>
        <strain evidence="3 6">Nm42</strain>
    </source>
</reference>
<evidence type="ECO:0000313" key="5">
    <source>
        <dbReference type="Proteomes" id="UP000182882"/>
    </source>
</evidence>